<reference evidence="1" key="1">
    <citation type="journal article" date="2015" name="Genome Announc.">
        <title>Complete Genome Sequence of Yersinia ruckeri Strain CSF007-82, Etiologic Agent of Red Mouth Disease in Salmonid Fish.</title>
        <authorList>
            <person name="Nelson M.C."/>
            <person name="LaPatra S.E."/>
            <person name="Welch T.J."/>
            <person name="Graf J."/>
        </authorList>
    </citation>
    <scope>NUCLEOTIDE SEQUENCE</scope>
    <source>
        <strain evidence="1">CSF007-82</strain>
    </source>
</reference>
<dbReference type="GeneID" id="66877947"/>
<dbReference type="RefSeq" id="WP_004723340.1">
    <property type="nucleotide sequence ID" value="NZ_CCYO01000022.1"/>
</dbReference>
<name>A0A0A8VD94_YERRU</name>
<dbReference type="AlphaFoldDB" id="A0A0A8VD94"/>
<evidence type="ECO:0000313" key="1">
    <source>
        <dbReference type="EMBL" id="CEK25959.1"/>
    </source>
</evidence>
<proteinExistence type="predicted"/>
<dbReference type="EMBL" id="LN681231">
    <property type="protein sequence ID" value="CEK25959.1"/>
    <property type="molecule type" value="Genomic_DNA"/>
</dbReference>
<gene>
    <name evidence="1" type="ORF">CSF007_0825</name>
</gene>
<sequence>MSNNRAKVRFIQQGHLPLLVWLKLIKWRLFFGIETAVSPAIVTTRLDFIASAQLCVATIKFARKVKIRQ</sequence>
<accession>A0A0A8VD94</accession>
<organism evidence="1">
    <name type="scientific">Yersinia ruckeri</name>
    <dbReference type="NCBI Taxonomy" id="29486"/>
    <lineage>
        <taxon>Bacteria</taxon>
        <taxon>Pseudomonadati</taxon>
        <taxon>Pseudomonadota</taxon>
        <taxon>Gammaproteobacteria</taxon>
        <taxon>Enterobacterales</taxon>
        <taxon>Yersiniaceae</taxon>
        <taxon>Yersinia</taxon>
    </lineage>
</organism>
<protein>
    <submittedName>
        <fullName evidence="1">Uncharacterized protein</fullName>
    </submittedName>
</protein>